<dbReference type="Pfam" id="PF11292">
    <property type="entry name" value="DUF3093"/>
    <property type="match status" value="1"/>
</dbReference>
<feature type="transmembrane region" description="Helical" evidence="1">
    <location>
        <begin position="41"/>
        <end position="60"/>
    </location>
</feature>
<reference evidence="3" key="1">
    <citation type="journal article" date="2019" name="Int. J. Syst. Evol. Microbiol.">
        <title>The Global Catalogue of Microorganisms (GCM) 10K type strain sequencing project: providing services to taxonomists for standard genome sequencing and annotation.</title>
        <authorList>
            <consortium name="The Broad Institute Genomics Platform"/>
            <consortium name="The Broad Institute Genome Sequencing Center for Infectious Disease"/>
            <person name="Wu L."/>
            <person name="Ma J."/>
        </authorList>
    </citation>
    <scope>NUCLEOTIDE SEQUENCE [LARGE SCALE GENOMIC DNA]</scope>
    <source>
        <strain evidence="3">CGMCC 1.15277</strain>
    </source>
</reference>
<dbReference type="InterPro" id="IPR021443">
    <property type="entry name" value="DUF3093"/>
</dbReference>
<dbReference type="Proteomes" id="UP001596266">
    <property type="component" value="Unassembled WGS sequence"/>
</dbReference>
<keyword evidence="1" id="KW-0812">Transmembrane</keyword>
<sequence>MPTTDDQYEEHLSIPIIWWLMVLTFAGSLVVAVWAYLGMGWGLATALATVVLAAVVFVPWGRTPVRIDDRGVTAGSAVLEWPYVGAAEALDADAAARALGPQANAAAYFLTRSYTRGAVRIDVEDAADPHPYWLISTRHPQRVAELVNARREA</sequence>
<dbReference type="RefSeq" id="WP_343884809.1">
    <property type="nucleotide sequence ID" value="NZ_BAAAKI010000003.1"/>
</dbReference>
<dbReference type="EMBL" id="JBHSUA010000018">
    <property type="protein sequence ID" value="MFC6396992.1"/>
    <property type="molecule type" value="Genomic_DNA"/>
</dbReference>
<gene>
    <name evidence="2" type="ORF">ACFP57_08370</name>
</gene>
<name>A0ABW1X497_9ACTN</name>
<keyword evidence="1" id="KW-1133">Transmembrane helix</keyword>
<keyword evidence="1" id="KW-0472">Membrane</keyword>
<evidence type="ECO:0000256" key="1">
    <source>
        <dbReference type="SAM" id="Phobius"/>
    </source>
</evidence>
<comment type="caution">
    <text evidence="2">The sequence shown here is derived from an EMBL/GenBank/DDBJ whole genome shotgun (WGS) entry which is preliminary data.</text>
</comment>
<protein>
    <submittedName>
        <fullName evidence="2">DUF3093 domain-containing protein</fullName>
    </submittedName>
</protein>
<organism evidence="2 3">
    <name type="scientific">Luteococcus sanguinis</name>
    <dbReference type="NCBI Taxonomy" id="174038"/>
    <lineage>
        <taxon>Bacteria</taxon>
        <taxon>Bacillati</taxon>
        <taxon>Actinomycetota</taxon>
        <taxon>Actinomycetes</taxon>
        <taxon>Propionibacteriales</taxon>
        <taxon>Propionibacteriaceae</taxon>
        <taxon>Luteococcus</taxon>
    </lineage>
</organism>
<feature type="transmembrane region" description="Helical" evidence="1">
    <location>
        <begin position="12"/>
        <end position="35"/>
    </location>
</feature>
<keyword evidence="3" id="KW-1185">Reference proteome</keyword>
<accession>A0ABW1X497</accession>
<proteinExistence type="predicted"/>
<evidence type="ECO:0000313" key="3">
    <source>
        <dbReference type="Proteomes" id="UP001596266"/>
    </source>
</evidence>
<evidence type="ECO:0000313" key="2">
    <source>
        <dbReference type="EMBL" id="MFC6396992.1"/>
    </source>
</evidence>